<evidence type="ECO:0000313" key="1">
    <source>
        <dbReference type="EMBL" id="KJV61025.1"/>
    </source>
</evidence>
<dbReference type="Gene3D" id="6.10.250.330">
    <property type="match status" value="1"/>
</dbReference>
<comment type="caution">
    <text evidence="1">The sequence shown here is derived from an EMBL/GenBank/DDBJ whole genome shotgun (WGS) entry which is preliminary data.</text>
</comment>
<dbReference type="EMBL" id="LANR01000001">
    <property type="protein sequence ID" value="KJV61025.1"/>
    <property type="molecule type" value="Genomic_DNA"/>
</dbReference>
<keyword evidence="2" id="KW-1185">Reference proteome</keyword>
<protein>
    <submittedName>
        <fullName evidence="1">Uncharacterized protein</fullName>
    </submittedName>
</protein>
<dbReference type="Proteomes" id="UP000033556">
    <property type="component" value="Unassembled WGS sequence"/>
</dbReference>
<evidence type="ECO:0000313" key="2">
    <source>
        <dbReference type="Proteomes" id="UP000033556"/>
    </source>
</evidence>
<name>A0A0F3MZ42_RICAM</name>
<reference evidence="1 2" key="1">
    <citation type="submission" date="2015-01" db="EMBL/GenBank/DDBJ databases">
        <title>Genome Sequencing of Rickettsiales.</title>
        <authorList>
            <person name="Daugherty S.C."/>
            <person name="Su Q."/>
            <person name="Abolude K."/>
            <person name="Beier-Sexton M."/>
            <person name="Carlyon J.A."/>
            <person name="Carter R."/>
            <person name="Day N.P."/>
            <person name="Dumler S.J."/>
            <person name="Dyachenko V."/>
            <person name="Godinez A."/>
            <person name="Kurtti T.J."/>
            <person name="Lichay M."/>
            <person name="Mullins K.E."/>
            <person name="Ott S."/>
            <person name="Pappas-Brown V."/>
            <person name="Paris D.H."/>
            <person name="Patel P."/>
            <person name="Richards A.L."/>
            <person name="Sadzewicz L."/>
            <person name="Sears K."/>
            <person name="Seidman D."/>
            <person name="Sengamalay N."/>
            <person name="Stenos J."/>
            <person name="Tallon L.J."/>
            <person name="Vincent G."/>
            <person name="Fraser C.M."/>
            <person name="Munderloh U."/>
            <person name="Dunning-Hotopp J.C."/>
        </authorList>
    </citation>
    <scope>NUCLEOTIDE SEQUENCE [LARGE SCALE GENOMIC DNA]</scope>
    <source>
        <strain evidence="1 2">Ac/Pa</strain>
    </source>
</reference>
<dbReference type="PATRIC" id="fig|1359164.3.peg.24"/>
<organism evidence="1 2">
    <name type="scientific">Rickettsia amblyommatis str. Ac/Pa</name>
    <dbReference type="NCBI Taxonomy" id="1359164"/>
    <lineage>
        <taxon>Bacteria</taxon>
        <taxon>Pseudomonadati</taxon>
        <taxon>Pseudomonadota</taxon>
        <taxon>Alphaproteobacteria</taxon>
        <taxon>Rickettsiales</taxon>
        <taxon>Rickettsiaceae</taxon>
        <taxon>Rickettsieae</taxon>
        <taxon>Rickettsia</taxon>
        <taxon>spotted fever group</taxon>
    </lineage>
</organism>
<sequence>MKIIMLWRKLYLLKSPKNAERLKRAISDFEENKNFRNWI</sequence>
<accession>A0A0F3MZ42</accession>
<dbReference type="AlphaFoldDB" id="A0A0F3MZ42"/>
<gene>
    <name evidence="1" type="ORF">APHACPA_0024</name>
</gene>
<proteinExistence type="predicted"/>